<dbReference type="EMBL" id="KX857216">
    <property type="protein sequence ID" value="ARE67675.1"/>
    <property type="molecule type" value="Genomic_DNA"/>
</dbReference>
<name>A0A1V0QGW7_CNPV</name>
<dbReference type="GO" id="GO:0003677">
    <property type="term" value="F:DNA binding"/>
    <property type="evidence" value="ECO:0007669"/>
    <property type="project" value="UniProtKB-KW"/>
</dbReference>
<dbReference type="Pfam" id="PF03289">
    <property type="entry name" value="Pox_I1"/>
    <property type="match status" value="1"/>
</dbReference>
<evidence type="ECO:0000256" key="3">
    <source>
        <dbReference type="ARBA" id="ARBA00023125"/>
    </source>
</evidence>
<dbReference type="PIRSF" id="PIRSF015625">
    <property type="entry name" value="VAC_I1L"/>
    <property type="match status" value="1"/>
</dbReference>
<accession>A0A1V0QGW7</accession>
<evidence type="ECO:0000313" key="5">
    <source>
        <dbReference type="Proteomes" id="UP000315116"/>
    </source>
</evidence>
<dbReference type="InterPro" id="IPR004969">
    <property type="entry name" value="Poxvirus_I1"/>
</dbReference>
<gene>
    <name evidence="4" type="primary">SWPV1-106</name>
</gene>
<dbReference type="Proteomes" id="UP000315116">
    <property type="component" value="Segment"/>
</dbReference>
<protein>
    <submittedName>
        <fullName evidence="4">SWPV1-106</fullName>
    </submittedName>
</protein>
<keyword evidence="2" id="KW-0946">Virion</keyword>
<reference evidence="4 5" key="1">
    <citation type="journal article" date="2017" name="BMC Genomics">
        <title>Genomic characterization of two novel pathogenic avipoxviruses isolated from pacific shearwaters (Ardenna spp.).</title>
        <authorList>
            <person name="Sarker S."/>
            <person name="Das S."/>
            <person name="Lavers J.L."/>
            <person name="Hutton I."/>
            <person name="Helbig K."/>
            <person name="Imbery J."/>
            <person name="Upton C."/>
            <person name="Raidal S.R."/>
        </authorList>
    </citation>
    <scope>NUCLEOTIDE SEQUENCE [LARGE SCALE GENOMIC DNA]</scope>
    <source>
        <strain evidence="4 5">SWPV-1</strain>
    </source>
</reference>
<comment type="subcellular location">
    <subcellularLocation>
        <location evidence="1">Virion</location>
    </subcellularLocation>
</comment>
<sequence>MDQNEQLVLNNISAKALKAYISPKIDSAINDAIDELVAKKNIPKKKTQNKKPENKIPLDLINKSFVTKFGLHDYKGGVLNSLICSLVENNYFENGKLKKGSYDELVLLDIEKEIISKIDKDSTLNIDVIDVKVLANRLKVNADKFEFRGHTYHLEQNKTEDIINQLIKNSAISMDMKNTIKDTFYVISEDLLNVFKNRLFKCPQVKDNIISRTRLYEYLMKATKPDDSKIYVILKDKKIADILNIETIMINQFIYTKYSLLVSSISSQIDKYSKKFNDQFYESISEYIKDNEKINLSKVIEYLTVSTVKIDNNV</sequence>
<evidence type="ECO:0000313" key="4">
    <source>
        <dbReference type="EMBL" id="ARE67675.1"/>
    </source>
</evidence>
<proteinExistence type="predicted"/>
<evidence type="ECO:0000256" key="2">
    <source>
        <dbReference type="ARBA" id="ARBA00022844"/>
    </source>
</evidence>
<keyword evidence="3" id="KW-0238">DNA-binding</keyword>
<evidence type="ECO:0000256" key="1">
    <source>
        <dbReference type="ARBA" id="ARBA00004328"/>
    </source>
</evidence>
<dbReference type="GO" id="GO:0044423">
    <property type="term" value="C:virion component"/>
    <property type="evidence" value="ECO:0007669"/>
    <property type="project" value="UniProtKB-KW"/>
</dbReference>
<organism evidence="4 5">
    <name type="scientific">Shearwaterpox virus</name>
    <dbReference type="NCBI Taxonomy" id="1974596"/>
    <lineage>
        <taxon>Viruses</taxon>
        <taxon>Varidnaviria</taxon>
        <taxon>Bamfordvirae</taxon>
        <taxon>Nucleocytoviricota</taxon>
        <taxon>Pokkesviricetes</taxon>
        <taxon>Chitovirales</taxon>
        <taxon>Poxviridae</taxon>
        <taxon>Chordopoxvirinae</taxon>
        <taxon>Avipoxvirus</taxon>
        <taxon>Avipoxvirus canarypox</taxon>
        <taxon>Canarypox virus</taxon>
    </lineage>
</organism>